<dbReference type="KEGG" id="tbl:TBLA_0A00750"/>
<dbReference type="FunCoup" id="I2GUS4">
    <property type="interactions" value="78"/>
</dbReference>
<dbReference type="OMA" id="KAHNDYN"/>
<evidence type="ECO:0000313" key="3">
    <source>
        <dbReference type="EMBL" id="CCH57876.1"/>
    </source>
</evidence>
<dbReference type="AlphaFoldDB" id="I2GUS4"/>
<feature type="coiled-coil region" evidence="1">
    <location>
        <begin position="44"/>
        <end position="78"/>
    </location>
</feature>
<name>I2GUS4_HENB6</name>
<evidence type="ECO:0000256" key="1">
    <source>
        <dbReference type="SAM" id="Coils"/>
    </source>
</evidence>
<dbReference type="InParanoid" id="I2GUS4"/>
<dbReference type="Proteomes" id="UP000002866">
    <property type="component" value="Chromosome 1"/>
</dbReference>
<organism evidence="3 4">
    <name type="scientific">Henningerozyma blattae (strain ATCC 34711 / CBS 6284 / DSM 70876 / NBRC 10599 / NRRL Y-10934 / UCD 77-7)</name>
    <name type="common">Yeast</name>
    <name type="synonym">Tetrapisispora blattae</name>
    <dbReference type="NCBI Taxonomy" id="1071380"/>
    <lineage>
        <taxon>Eukaryota</taxon>
        <taxon>Fungi</taxon>
        <taxon>Dikarya</taxon>
        <taxon>Ascomycota</taxon>
        <taxon>Saccharomycotina</taxon>
        <taxon>Saccharomycetes</taxon>
        <taxon>Saccharomycetales</taxon>
        <taxon>Saccharomycetaceae</taxon>
        <taxon>Henningerozyma</taxon>
    </lineage>
</organism>
<keyword evidence="1" id="KW-0175">Coiled coil</keyword>
<sequence length="182" mass="21222">MNLKLNLIKRHNSTDIKTLKNKRVEEKDRLIKPIVVFVIFVGALSSVTNEKKKYQDLLRRYELKISILEQLINKAKRNDFQFNIDEEMISVNRLFRNSEISNNKLFLKSKDILKQTDTSVTSANDTIEEDENQIWQSILKEMEAEPQLNKVEEVTSTPPTKDIPKSTKLKEQSQKPQVSGYL</sequence>
<evidence type="ECO:0000313" key="4">
    <source>
        <dbReference type="Proteomes" id="UP000002866"/>
    </source>
</evidence>
<keyword evidence="4" id="KW-1185">Reference proteome</keyword>
<accession>I2GUS4</accession>
<dbReference type="GeneID" id="14492775"/>
<evidence type="ECO:0000256" key="2">
    <source>
        <dbReference type="SAM" id="MobiDB-lite"/>
    </source>
</evidence>
<gene>
    <name evidence="3" type="primary">TBLA0A00750</name>
    <name evidence="3" type="ORF">TBLA_0A00750</name>
</gene>
<dbReference type="EMBL" id="HE806316">
    <property type="protein sequence ID" value="CCH57876.1"/>
    <property type="molecule type" value="Genomic_DNA"/>
</dbReference>
<feature type="region of interest" description="Disordered" evidence="2">
    <location>
        <begin position="146"/>
        <end position="182"/>
    </location>
</feature>
<dbReference type="OrthoDB" id="2253354at2759"/>
<dbReference type="RefSeq" id="XP_004177395.1">
    <property type="nucleotide sequence ID" value="XM_004177347.1"/>
</dbReference>
<protein>
    <submittedName>
        <fullName evidence="3">Uncharacterized protein</fullName>
    </submittedName>
</protein>
<reference evidence="3 4" key="1">
    <citation type="journal article" date="2011" name="Proc. Natl. Acad. Sci. U.S.A.">
        <title>Evolutionary erosion of yeast sex chromosomes by mating-type switching accidents.</title>
        <authorList>
            <person name="Gordon J.L."/>
            <person name="Armisen D."/>
            <person name="Proux-Wera E."/>
            <person name="Oheigeartaigh S.S."/>
            <person name="Byrne K.P."/>
            <person name="Wolfe K.H."/>
        </authorList>
    </citation>
    <scope>NUCLEOTIDE SEQUENCE [LARGE SCALE GENOMIC DNA]</scope>
    <source>
        <strain evidence="4">ATCC 34711 / CBS 6284 / DSM 70876 / NBRC 10599 / NRRL Y-10934 / UCD 77-7</strain>
    </source>
</reference>
<feature type="compositionally biased region" description="Basic and acidic residues" evidence="2">
    <location>
        <begin position="162"/>
        <end position="173"/>
    </location>
</feature>
<dbReference type="eggNOG" id="ENOG502S583">
    <property type="taxonomic scope" value="Eukaryota"/>
</dbReference>
<proteinExistence type="predicted"/>
<dbReference type="HOGENOM" id="CLU_1482960_0_0_1"/>